<evidence type="ECO:0000313" key="2">
    <source>
        <dbReference type="EMBL" id="ANY77936.1"/>
    </source>
</evidence>
<feature type="chain" id="PRO_5008535969" evidence="1">
    <location>
        <begin position="20"/>
        <end position="100"/>
    </location>
</feature>
<evidence type="ECO:0000256" key="1">
    <source>
        <dbReference type="SAM" id="SignalP"/>
    </source>
</evidence>
<dbReference type="EMBL" id="CP016616">
    <property type="protein sequence ID" value="ANY77936.1"/>
    <property type="molecule type" value="Genomic_DNA"/>
</dbReference>
<reference evidence="2" key="1">
    <citation type="submission" date="2016-07" db="EMBL/GenBank/DDBJ databases">
        <title>Microvirga ossetica sp. nov. a new species of rhizobia isolated from root nodules of the legume species Vicia alpestris Steven originated from North Ossetia region in the Caucasus.</title>
        <authorList>
            <person name="Safronova V.I."/>
            <person name="Kuznetsova I.G."/>
            <person name="Sazanova A.L."/>
            <person name="Belimov A."/>
            <person name="Andronov E."/>
            <person name="Osledkin Y.S."/>
            <person name="Onishchuk O.P."/>
            <person name="Kurchak O.N."/>
            <person name="Shaposhnikov A.I."/>
            <person name="Willems A."/>
            <person name="Tikhonovich I.A."/>
        </authorList>
    </citation>
    <scope>NUCLEOTIDE SEQUENCE [LARGE SCALE GENOMIC DNA]</scope>
    <source>
        <strain evidence="2">V5/3M</strain>
    </source>
</reference>
<proteinExistence type="predicted"/>
<dbReference type="OrthoDB" id="8021289at2"/>
<accession>A0A1B2ED57</accession>
<dbReference type="RefSeq" id="WP_099508927.1">
    <property type="nucleotide sequence ID" value="NZ_CP016616.1"/>
</dbReference>
<dbReference type="KEGG" id="moc:BB934_06550"/>
<feature type="signal peptide" evidence="1">
    <location>
        <begin position="1"/>
        <end position="19"/>
    </location>
</feature>
<dbReference type="AlphaFoldDB" id="A0A1B2ED57"/>
<gene>
    <name evidence="2" type="ORF">BB934_06550</name>
</gene>
<organism evidence="2">
    <name type="scientific">Microvirga ossetica</name>
    <dbReference type="NCBI Taxonomy" id="1882682"/>
    <lineage>
        <taxon>Bacteria</taxon>
        <taxon>Pseudomonadati</taxon>
        <taxon>Pseudomonadota</taxon>
        <taxon>Alphaproteobacteria</taxon>
        <taxon>Hyphomicrobiales</taxon>
        <taxon>Methylobacteriaceae</taxon>
        <taxon>Microvirga</taxon>
    </lineage>
</organism>
<protein>
    <submittedName>
        <fullName evidence="2">Uncharacterized protein</fullName>
    </submittedName>
</protein>
<name>A0A1B2ED57_9HYPH</name>
<keyword evidence="1" id="KW-0732">Signal</keyword>
<sequence>MTRLVLTLGALFLAGPVLAQSEPEGKALQLKVRPSGYDAVANEAQARQEKLLKRLEQSNHMMRSICINCGDSWKHQIYAPFNPLASLGRSPEPQTEEIGN</sequence>